<evidence type="ECO:0000313" key="8">
    <source>
        <dbReference type="Proteomes" id="UP000007494"/>
    </source>
</evidence>
<accession>F0VBB6</accession>
<feature type="compositionally biased region" description="Pro residues" evidence="4">
    <location>
        <begin position="297"/>
        <end position="314"/>
    </location>
</feature>
<reference evidence="8" key="3">
    <citation type="journal article" date="2012" name="PLoS Pathog.">
        <title>Comparative genomics of the apicomplexan parasites Toxoplasma gondii and Neospora caninum: Coccidia differing in host range and transmission strategy.</title>
        <authorList>
            <person name="Reid A.J."/>
            <person name="Vermont S.J."/>
            <person name="Cotton J.A."/>
            <person name="Harris D."/>
            <person name="Hill-Cawthorne G.A."/>
            <person name="Konen-Waisman S."/>
            <person name="Latham S.M."/>
            <person name="Mourier T."/>
            <person name="Norton R."/>
            <person name="Quail M.A."/>
            <person name="Sanders M."/>
            <person name="Shanmugam D."/>
            <person name="Sohal A."/>
            <person name="Wasmuth J.D."/>
            <person name="Brunk B."/>
            <person name="Grigg M.E."/>
            <person name="Howard J.C."/>
            <person name="Parkinson J."/>
            <person name="Roos D.S."/>
            <person name="Trees A.J."/>
            <person name="Berriman M."/>
            <person name="Pain A."/>
            <person name="Wastling J.M."/>
        </authorList>
    </citation>
    <scope>NUCLEOTIDE SEQUENCE [LARGE SCALE GENOMIC DNA]</scope>
    <source>
        <strain evidence="8">Liverpool</strain>
    </source>
</reference>
<reference evidence="6" key="1">
    <citation type="submission" date="2011-02" db="EMBL/GenBank/DDBJ databases">
        <authorList>
            <person name="Aslett M."/>
        </authorList>
    </citation>
    <scope>NUCLEOTIDE SEQUENCE</scope>
    <source>
        <strain evidence="6">Liverpool</strain>
    </source>
</reference>
<dbReference type="InterPro" id="IPR012677">
    <property type="entry name" value="Nucleotide-bd_a/b_plait_sf"/>
</dbReference>
<feature type="region of interest" description="Disordered" evidence="4">
    <location>
        <begin position="270"/>
        <end position="314"/>
    </location>
</feature>
<keyword evidence="8" id="KW-1185">Reference proteome</keyword>
<dbReference type="Pfam" id="PF00076">
    <property type="entry name" value="RRM_1"/>
    <property type="match status" value="2"/>
</dbReference>
<dbReference type="GeneID" id="13439886"/>
<evidence type="ECO:0000259" key="5">
    <source>
        <dbReference type="PROSITE" id="PS50102"/>
    </source>
</evidence>
<dbReference type="Gene3D" id="3.30.70.330">
    <property type="match status" value="2"/>
</dbReference>
<evidence type="ECO:0000256" key="3">
    <source>
        <dbReference type="PROSITE-ProRule" id="PRU00176"/>
    </source>
</evidence>
<gene>
    <name evidence="7" type="ORF">BN1204_039750</name>
    <name evidence="6" type="ORF">NCLIV_039750</name>
</gene>
<dbReference type="OrthoDB" id="1875751at2759"/>
<feature type="domain" description="RRM" evidence="5">
    <location>
        <begin position="117"/>
        <end position="193"/>
    </location>
</feature>
<dbReference type="InterPro" id="IPR035979">
    <property type="entry name" value="RBD_domain_sf"/>
</dbReference>
<dbReference type="RefSeq" id="XP_003880933.1">
    <property type="nucleotide sequence ID" value="XM_003880884.1"/>
</dbReference>
<dbReference type="InParanoid" id="F0VBB6"/>
<proteinExistence type="predicted"/>
<dbReference type="AlphaFoldDB" id="F0VBB6"/>
<sequence length="502" mass="52277">MAETAVPEQLLEEQTFPEKPDEASPSENFADAIEEHAASDGIPAVAHLPAEGGEEARACEDEGKNGKRDDEADKADEANAGEAEKEGQDAEHAEENEETKDDGTNGADKPEDPDAALKFFVGGVNPQATELQIRSYFERFGKVKMVELKMDKMTGRNRGFCFVTMGSEDAKEAIFNAQHAIGGKKVEVRALHDDGNVSLKRKIFVGGVNPSLSESDVEKYFAKFGTVDKVSIIRDATTGKSRGFGFVVFASEDSVKEVLKSRRHNLNEKDNCEVRAAESRATLPPPRPRYPMARGPSLPPSGPRYPPPHAMAHPPPHVPPPGGYYAAPPRSSPTYYYGPPPPVAPAMSPGVAYYSSVAPATGGYAASPSPYYMPPAAGVAAAPAATASVMHPQAAGAAGGASTLVSHSLGSAAGYYAGSSVPYDGGASAAGGAAGTSARGYWDEDSSAGTAASGAGGAYYARTASPGAAASTAAGYSSGYSPVRQSPYYGAVGRSNVRRSPY</sequence>
<keyword evidence="1" id="KW-0677">Repeat</keyword>
<dbReference type="Proteomes" id="UP000007494">
    <property type="component" value="Chromosome IX"/>
</dbReference>
<evidence type="ECO:0000313" key="6">
    <source>
        <dbReference type="EMBL" id="CBZ50900.1"/>
    </source>
</evidence>
<name>F0VBB6_NEOCL</name>
<dbReference type="PANTHER" id="PTHR48032">
    <property type="entry name" value="RNA-BINDING PROTEIN MUSASHI HOMOLOG RBP6"/>
    <property type="match status" value="1"/>
</dbReference>
<evidence type="ECO:0000313" key="7">
    <source>
        <dbReference type="EMBL" id="CEL68202.1"/>
    </source>
</evidence>
<protein>
    <submittedName>
        <fullName evidence="7">RNA-binding domain containing protein</fullName>
    </submittedName>
</protein>
<feature type="region of interest" description="Disordered" evidence="4">
    <location>
        <begin position="1"/>
        <end position="114"/>
    </location>
</feature>
<dbReference type="SUPFAM" id="SSF54928">
    <property type="entry name" value="RNA-binding domain, RBD"/>
    <property type="match status" value="2"/>
</dbReference>
<reference evidence="6" key="2">
    <citation type="submission" date="2011-03" db="EMBL/GenBank/DDBJ databases">
        <title>Comparative genomics and transcriptomics of Neospora caninum and Toxoplasma gondii.</title>
        <authorList>
            <person name="Reid A.J."/>
            <person name="Sohal A."/>
            <person name="Harris D."/>
            <person name="Quail M."/>
            <person name="Sanders M."/>
            <person name="Berriman M."/>
            <person name="Wastling J.M."/>
            <person name="Pain A."/>
        </authorList>
    </citation>
    <scope>NUCLEOTIDE SEQUENCE</scope>
    <source>
        <strain evidence="6">Liverpool</strain>
    </source>
</reference>
<dbReference type="eggNOG" id="KOG4205">
    <property type="taxonomic scope" value="Eukaryota"/>
</dbReference>
<dbReference type="OMA" id="PPIHHAT"/>
<evidence type="ECO:0000256" key="1">
    <source>
        <dbReference type="ARBA" id="ARBA00022737"/>
    </source>
</evidence>
<dbReference type="SMART" id="SM00360">
    <property type="entry name" value="RRM"/>
    <property type="match status" value="2"/>
</dbReference>
<feature type="compositionally biased region" description="Basic and acidic residues" evidence="4">
    <location>
        <begin position="54"/>
        <end position="93"/>
    </location>
</feature>
<dbReference type="InterPro" id="IPR000504">
    <property type="entry name" value="RRM_dom"/>
</dbReference>
<dbReference type="GO" id="GO:0003729">
    <property type="term" value="F:mRNA binding"/>
    <property type="evidence" value="ECO:0007669"/>
    <property type="project" value="TreeGrafter"/>
</dbReference>
<dbReference type="PROSITE" id="PS50102">
    <property type="entry name" value="RRM"/>
    <property type="match status" value="2"/>
</dbReference>
<dbReference type="PANTHER" id="PTHR48032:SF6">
    <property type="entry name" value="RNA-BINDING (RRM_RBD_RNP MOTIFS) FAMILY PROTEIN"/>
    <property type="match status" value="1"/>
</dbReference>
<reference evidence="7" key="4">
    <citation type="journal article" date="2015" name="PLoS ONE">
        <title>Comprehensive Evaluation of Toxoplasma gondii VEG and Neospora caninum LIV Genomes with Tachyzoite Stage Transcriptome and Proteome Defines Novel Transcript Features.</title>
        <authorList>
            <person name="Ramaprasad A."/>
            <person name="Mourier T."/>
            <person name="Naeem R."/>
            <person name="Malas T.B."/>
            <person name="Moussa E."/>
            <person name="Panigrahi A."/>
            <person name="Vermont S.J."/>
            <person name="Otto T.D."/>
            <person name="Wastling J."/>
            <person name="Pain A."/>
        </authorList>
    </citation>
    <scope>NUCLEOTIDE SEQUENCE</scope>
    <source>
        <strain evidence="7">Liverpool</strain>
    </source>
</reference>
<dbReference type="VEuPathDB" id="ToxoDB:NCLIV_039750"/>
<feature type="domain" description="RRM" evidence="5">
    <location>
        <begin position="201"/>
        <end position="281"/>
    </location>
</feature>
<keyword evidence="2 3" id="KW-0694">RNA-binding</keyword>
<dbReference type="EMBL" id="LN714484">
    <property type="protein sequence ID" value="CEL68202.1"/>
    <property type="molecule type" value="Genomic_DNA"/>
</dbReference>
<dbReference type="EMBL" id="FR823385">
    <property type="protein sequence ID" value="CBZ50900.1"/>
    <property type="molecule type" value="Genomic_DNA"/>
</dbReference>
<organism evidence="6 8">
    <name type="scientific">Neospora caninum (strain Liverpool)</name>
    <dbReference type="NCBI Taxonomy" id="572307"/>
    <lineage>
        <taxon>Eukaryota</taxon>
        <taxon>Sar</taxon>
        <taxon>Alveolata</taxon>
        <taxon>Apicomplexa</taxon>
        <taxon>Conoidasida</taxon>
        <taxon>Coccidia</taxon>
        <taxon>Eucoccidiorida</taxon>
        <taxon>Eimeriorina</taxon>
        <taxon>Sarcocystidae</taxon>
        <taxon>Neospora</taxon>
    </lineage>
</organism>
<evidence type="ECO:0000256" key="2">
    <source>
        <dbReference type="ARBA" id="ARBA00022884"/>
    </source>
</evidence>
<evidence type="ECO:0000256" key="4">
    <source>
        <dbReference type="SAM" id="MobiDB-lite"/>
    </source>
</evidence>
<dbReference type="GO" id="GO:0006417">
    <property type="term" value="P:regulation of translation"/>
    <property type="evidence" value="ECO:0007669"/>
    <property type="project" value="TreeGrafter"/>
</dbReference>